<organism evidence="1 2">
    <name type="scientific">Chryseobacterium vrystaatense</name>
    <dbReference type="NCBI Taxonomy" id="307480"/>
    <lineage>
        <taxon>Bacteria</taxon>
        <taxon>Pseudomonadati</taxon>
        <taxon>Bacteroidota</taxon>
        <taxon>Flavobacteriia</taxon>
        <taxon>Flavobacteriales</taxon>
        <taxon>Weeksellaceae</taxon>
        <taxon>Chryseobacterium group</taxon>
        <taxon>Chryseobacterium</taxon>
    </lineage>
</organism>
<dbReference type="Proteomes" id="UP000028719">
    <property type="component" value="Unassembled WGS sequence"/>
</dbReference>
<evidence type="ECO:0000313" key="2">
    <source>
        <dbReference type="Proteomes" id="UP000028719"/>
    </source>
</evidence>
<dbReference type="EMBL" id="JPRI01000012">
    <property type="protein sequence ID" value="KFF23663.1"/>
    <property type="molecule type" value="Genomic_DNA"/>
</dbReference>
<reference evidence="1 2" key="1">
    <citation type="submission" date="2014-07" db="EMBL/GenBank/DDBJ databases">
        <title>Genome of Chryseobacterium vrystaatense LMG 22846.</title>
        <authorList>
            <person name="Pipes S.E."/>
            <person name="Stropko S.J."/>
            <person name="Newman J.D."/>
        </authorList>
    </citation>
    <scope>NUCLEOTIDE SEQUENCE [LARGE SCALE GENOMIC DNA]</scope>
    <source>
        <strain evidence="1 2">LMG 22846</strain>
    </source>
</reference>
<gene>
    <name evidence="1" type="ORF">IW16_25805</name>
</gene>
<evidence type="ECO:0000313" key="1">
    <source>
        <dbReference type="EMBL" id="KFF23663.1"/>
    </source>
</evidence>
<proteinExistence type="predicted"/>
<protein>
    <submittedName>
        <fullName evidence="1">Uncharacterized protein</fullName>
    </submittedName>
</protein>
<comment type="caution">
    <text evidence="1">The sequence shown here is derived from an EMBL/GenBank/DDBJ whole genome shotgun (WGS) entry which is preliminary data.</text>
</comment>
<sequence length="64" mass="6983">MCCTVDNGFPPYKSAFIPVMELYSPISRSSDLIKKNKKLIIITADTGAETSAKLISGPIFPSYL</sequence>
<keyword evidence="2" id="KW-1185">Reference proteome</keyword>
<accession>A0ABR4UGK4</accession>
<name>A0ABR4UGK4_9FLAO</name>